<feature type="compositionally biased region" description="Pro residues" evidence="1">
    <location>
        <begin position="127"/>
        <end position="138"/>
    </location>
</feature>
<accession>A0A8K0T2P8</accession>
<proteinExistence type="predicted"/>
<dbReference type="OrthoDB" id="5385910at2759"/>
<organism evidence="2 3">
    <name type="scientific">Stachybotrys elegans</name>
    <dbReference type="NCBI Taxonomy" id="80388"/>
    <lineage>
        <taxon>Eukaryota</taxon>
        <taxon>Fungi</taxon>
        <taxon>Dikarya</taxon>
        <taxon>Ascomycota</taxon>
        <taxon>Pezizomycotina</taxon>
        <taxon>Sordariomycetes</taxon>
        <taxon>Hypocreomycetidae</taxon>
        <taxon>Hypocreales</taxon>
        <taxon>Stachybotryaceae</taxon>
        <taxon>Stachybotrys</taxon>
    </lineage>
</organism>
<keyword evidence="3" id="KW-1185">Reference proteome</keyword>
<sequence>MAPIPVYTSSPIHASKASGVTPQTAPARDAADAGPGHSATTTSVPQSTQHAYPPAAPGAVPSLPKPTGIASQFSDPQPTPTRPNEAAGPPPPQPGAVPIPTAARHIPPPPKAGETQRQTQTQTTAMPMPPQMSYPPPTASYSAYGGSSTSIAVDTDFSHPPGYQQNVHASELNSNQRVAYNASAMENSQGLNGEGVWDTARKWATAAGESLAAAEGEVWKRINKE</sequence>
<gene>
    <name evidence="2" type="ORF">B0I35DRAFT_420031</name>
</gene>
<evidence type="ECO:0000313" key="3">
    <source>
        <dbReference type="Proteomes" id="UP000813444"/>
    </source>
</evidence>
<evidence type="ECO:0000256" key="1">
    <source>
        <dbReference type="SAM" id="MobiDB-lite"/>
    </source>
</evidence>
<feature type="compositionally biased region" description="Low complexity" evidence="1">
    <location>
        <begin position="115"/>
        <end position="126"/>
    </location>
</feature>
<feature type="compositionally biased region" description="Pro residues" evidence="1">
    <location>
        <begin position="88"/>
        <end position="97"/>
    </location>
</feature>
<evidence type="ECO:0000313" key="2">
    <source>
        <dbReference type="EMBL" id="KAH7329359.1"/>
    </source>
</evidence>
<feature type="compositionally biased region" description="Polar residues" evidence="1">
    <location>
        <begin position="38"/>
        <end position="50"/>
    </location>
</feature>
<feature type="compositionally biased region" description="Low complexity" evidence="1">
    <location>
        <begin position="25"/>
        <end position="36"/>
    </location>
</feature>
<protein>
    <submittedName>
        <fullName evidence="2">Uncharacterized protein</fullName>
    </submittedName>
</protein>
<dbReference type="Proteomes" id="UP000813444">
    <property type="component" value="Unassembled WGS sequence"/>
</dbReference>
<dbReference type="EMBL" id="JAGPNK010000001">
    <property type="protein sequence ID" value="KAH7329359.1"/>
    <property type="molecule type" value="Genomic_DNA"/>
</dbReference>
<name>A0A8K0T2P8_9HYPO</name>
<reference evidence="2" key="1">
    <citation type="journal article" date="2021" name="Nat. Commun.">
        <title>Genetic determinants of endophytism in the Arabidopsis root mycobiome.</title>
        <authorList>
            <person name="Mesny F."/>
            <person name="Miyauchi S."/>
            <person name="Thiergart T."/>
            <person name="Pickel B."/>
            <person name="Atanasova L."/>
            <person name="Karlsson M."/>
            <person name="Huettel B."/>
            <person name="Barry K.W."/>
            <person name="Haridas S."/>
            <person name="Chen C."/>
            <person name="Bauer D."/>
            <person name="Andreopoulos W."/>
            <person name="Pangilinan J."/>
            <person name="LaButti K."/>
            <person name="Riley R."/>
            <person name="Lipzen A."/>
            <person name="Clum A."/>
            <person name="Drula E."/>
            <person name="Henrissat B."/>
            <person name="Kohler A."/>
            <person name="Grigoriev I.V."/>
            <person name="Martin F.M."/>
            <person name="Hacquard S."/>
        </authorList>
    </citation>
    <scope>NUCLEOTIDE SEQUENCE</scope>
    <source>
        <strain evidence="2">MPI-CAGE-CH-0235</strain>
    </source>
</reference>
<feature type="region of interest" description="Disordered" evidence="1">
    <location>
        <begin position="1"/>
        <end position="147"/>
    </location>
</feature>
<comment type="caution">
    <text evidence="2">The sequence shown here is derived from an EMBL/GenBank/DDBJ whole genome shotgun (WGS) entry which is preliminary data.</text>
</comment>
<feature type="compositionally biased region" description="Polar residues" evidence="1">
    <location>
        <begin position="7"/>
        <end position="24"/>
    </location>
</feature>
<dbReference type="AlphaFoldDB" id="A0A8K0T2P8"/>